<evidence type="ECO:0008006" key="8">
    <source>
        <dbReference type="Google" id="ProtNLM"/>
    </source>
</evidence>
<dbReference type="SUPFAM" id="SSF161084">
    <property type="entry name" value="MAPEG domain-like"/>
    <property type="match status" value="1"/>
</dbReference>
<organism evidence="6 7">
    <name type="scientific">Litoribacillus peritrichatus</name>
    <dbReference type="NCBI Taxonomy" id="718191"/>
    <lineage>
        <taxon>Bacteria</taxon>
        <taxon>Pseudomonadati</taxon>
        <taxon>Pseudomonadota</taxon>
        <taxon>Gammaproteobacteria</taxon>
        <taxon>Oceanospirillales</taxon>
        <taxon>Oceanospirillaceae</taxon>
        <taxon>Litoribacillus</taxon>
    </lineage>
</organism>
<name>A0ABP7NF74_9GAMM</name>
<evidence type="ECO:0000256" key="5">
    <source>
        <dbReference type="SAM" id="Phobius"/>
    </source>
</evidence>
<feature type="transmembrane region" description="Helical" evidence="5">
    <location>
        <begin position="6"/>
        <end position="23"/>
    </location>
</feature>
<reference evidence="7" key="1">
    <citation type="journal article" date="2019" name="Int. J. Syst. Evol. Microbiol.">
        <title>The Global Catalogue of Microorganisms (GCM) 10K type strain sequencing project: providing services to taxonomists for standard genome sequencing and annotation.</title>
        <authorList>
            <consortium name="The Broad Institute Genomics Platform"/>
            <consortium name="The Broad Institute Genome Sequencing Center for Infectious Disease"/>
            <person name="Wu L."/>
            <person name="Ma J."/>
        </authorList>
    </citation>
    <scope>NUCLEOTIDE SEQUENCE [LARGE SCALE GENOMIC DNA]</scope>
    <source>
        <strain evidence="7">JCM 17551</strain>
    </source>
</reference>
<accession>A0ABP7NF74</accession>
<protein>
    <recommendedName>
        <fullName evidence="8">MAPEG family protein</fullName>
    </recommendedName>
</protein>
<keyword evidence="4 5" id="KW-0472">Membrane</keyword>
<evidence type="ECO:0000256" key="2">
    <source>
        <dbReference type="ARBA" id="ARBA00022692"/>
    </source>
</evidence>
<comment type="subcellular location">
    <subcellularLocation>
        <location evidence="1">Membrane</location>
    </subcellularLocation>
</comment>
<keyword evidence="2 5" id="KW-0812">Transmembrane</keyword>
<dbReference type="Pfam" id="PF01124">
    <property type="entry name" value="MAPEG"/>
    <property type="match status" value="1"/>
</dbReference>
<dbReference type="InterPro" id="IPR001129">
    <property type="entry name" value="Membr-assoc_MAPEG"/>
</dbReference>
<keyword evidence="7" id="KW-1185">Reference proteome</keyword>
<evidence type="ECO:0000256" key="1">
    <source>
        <dbReference type="ARBA" id="ARBA00004370"/>
    </source>
</evidence>
<comment type="caution">
    <text evidence="6">The sequence shown here is derived from an EMBL/GenBank/DDBJ whole genome shotgun (WGS) entry which is preliminary data.</text>
</comment>
<proteinExistence type="predicted"/>
<keyword evidence="3 5" id="KW-1133">Transmembrane helix</keyword>
<dbReference type="InterPro" id="IPR023352">
    <property type="entry name" value="MAPEG-like_dom_sf"/>
</dbReference>
<gene>
    <name evidence="6" type="ORF">GCM10022277_44610</name>
</gene>
<dbReference type="RefSeq" id="WP_344800885.1">
    <property type="nucleotide sequence ID" value="NZ_BAABBN010000017.1"/>
</dbReference>
<dbReference type="EMBL" id="BAABBN010000017">
    <property type="protein sequence ID" value="GAA3943930.1"/>
    <property type="molecule type" value="Genomic_DNA"/>
</dbReference>
<sequence>MYWFKLYVFFNVAFVTLLALYVSKVRITERVPHGDGGKINVKKAIRCHANGVEHVIAFGLVVLALAIESSSTLLPALVIGFTASRVIHAIGMFQVSALFRMSGATLTYLCEVVALTILGLELL</sequence>
<evidence type="ECO:0000313" key="6">
    <source>
        <dbReference type="EMBL" id="GAA3943930.1"/>
    </source>
</evidence>
<evidence type="ECO:0000313" key="7">
    <source>
        <dbReference type="Proteomes" id="UP001501565"/>
    </source>
</evidence>
<evidence type="ECO:0000256" key="3">
    <source>
        <dbReference type="ARBA" id="ARBA00022989"/>
    </source>
</evidence>
<evidence type="ECO:0000256" key="4">
    <source>
        <dbReference type="ARBA" id="ARBA00023136"/>
    </source>
</evidence>
<feature type="transmembrane region" description="Helical" evidence="5">
    <location>
        <begin position="44"/>
        <end position="67"/>
    </location>
</feature>
<dbReference type="Proteomes" id="UP001501565">
    <property type="component" value="Unassembled WGS sequence"/>
</dbReference>
<feature type="transmembrane region" description="Helical" evidence="5">
    <location>
        <begin position="105"/>
        <end position="122"/>
    </location>
</feature>
<dbReference type="Gene3D" id="1.20.120.550">
    <property type="entry name" value="Membrane associated eicosanoid/glutathione metabolism-like domain"/>
    <property type="match status" value="1"/>
</dbReference>